<proteinExistence type="predicted"/>
<dbReference type="Gene3D" id="3.60.10.10">
    <property type="entry name" value="Endonuclease/exonuclease/phosphatase"/>
    <property type="match status" value="1"/>
</dbReference>
<name>A0A067QGY8_ZOONE</name>
<sequence length="156" mass="18055">MQEPYVINSKLVGIPSSFITYTAGNDRKRSAIIQNNNKIDAIMINQLSDEDCVVVEVWANEIKLYAVSIYFDINNDIERDIKKMESILHHANGSGLIIAADTYARSTVWFDCITNQRGGKARRIHNYQQSVYSIQFNRLDNLQYFTASIHYRVEEW</sequence>
<dbReference type="eggNOG" id="ENOG502S130">
    <property type="taxonomic scope" value="Eukaryota"/>
</dbReference>
<dbReference type="InParanoid" id="A0A067QGY8"/>
<dbReference type="EMBL" id="KK853849">
    <property type="protein sequence ID" value="KDQ71554.1"/>
    <property type="molecule type" value="Genomic_DNA"/>
</dbReference>
<organism evidence="1 2">
    <name type="scientific">Zootermopsis nevadensis</name>
    <name type="common">Dampwood termite</name>
    <dbReference type="NCBI Taxonomy" id="136037"/>
    <lineage>
        <taxon>Eukaryota</taxon>
        <taxon>Metazoa</taxon>
        <taxon>Ecdysozoa</taxon>
        <taxon>Arthropoda</taxon>
        <taxon>Hexapoda</taxon>
        <taxon>Insecta</taxon>
        <taxon>Pterygota</taxon>
        <taxon>Neoptera</taxon>
        <taxon>Polyneoptera</taxon>
        <taxon>Dictyoptera</taxon>
        <taxon>Blattodea</taxon>
        <taxon>Blattoidea</taxon>
        <taxon>Termitoidae</taxon>
        <taxon>Termopsidae</taxon>
        <taxon>Zootermopsis</taxon>
    </lineage>
</organism>
<dbReference type="AlphaFoldDB" id="A0A067QGY8"/>
<keyword evidence="2" id="KW-1185">Reference proteome</keyword>
<dbReference type="OMA" id="EVWANEI"/>
<reference evidence="1 2" key="1">
    <citation type="journal article" date="2014" name="Nat. Commun.">
        <title>Molecular traces of alternative social organization in a termite genome.</title>
        <authorList>
            <person name="Terrapon N."/>
            <person name="Li C."/>
            <person name="Robertson H.M."/>
            <person name="Ji L."/>
            <person name="Meng X."/>
            <person name="Booth W."/>
            <person name="Chen Z."/>
            <person name="Childers C.P."/>
            <person name="Glastad K.M."/>
            <person name="Gokhale K."/>
            <person name="Gowin J."/>
            <person name="Gronenberg W."/>
            <person name="Hermansen R.A."/>
            <person name="Hu H."/>
            <person name="Hunt B.G."/>
            <person name="Huylmans A.K."/>
            <person name="Khalil S.M."/>
            <person name="Mitchell R.D."/>
            <person name="Munoz-Torres M.C."/>
            <person name="Mustard J.A."/>
            <person name="Pan H."/>
            <person name="Reese J.T."/>
            <person name="Scharf M.E."/>
            <person name="Sun F."/>
            <person name="Vogel H."/>
            <person name="Xiao J."/>
            <person name="Yang W."/>
            <person name="Yang Z."/>
            <person name="Yang Z."/>
            <person name="Zhou J."/>
            <person name="Zhu J."/>
            <person name="Brent C.S."/>
            <person name="Elsik C.G."/>
            <person name="Goodisman M.A."/>
            <person name="Liberles D.A."/>
            <person name="Roe R.M."/>
            <person name="Vargo E.L."/>
            <person name="Vilcinskas A."/>
            <person name="Wang J."/>
            <person name="Bornberg-Bauer E."/>
            <person name="Korb J."/>
            <person name="Zhang G."/>
            <person name="Liebig J."/>
        </authorList>
    </citation>
    <scope>NUCLEOTIDE SEQUENCE [LARGE SCALE GENOMIC DNA]</scope>
    <source>
        <tissue evidence="1">Whole organism</tissue>
    </source>
</reference>
<accession>A0A067QGY8</accession>
<gene>
    <name evidence="1" type="ORF">L798_09187</name>
</gene>
<dbReference type="Proteomes" id="UP000027135">
    <property type="component" value="Unassembled WGS sequence"/>
</dbReference>
<evidence type="ECO:0000313" key="2">
    <source>
        <dbReference type="Proteomes" id="UP000027135"/>
    </source>
</evidence>
<dbReference type="InterPro" id="IPR036691">
    <property type="entry name" value="Endo/exonu/phosph_ase_sf"/>
</dbReference>
<protein>
    <recommendedName>
        <fullName evidence="3">Endonuclease/exonuclease/phosphatase domain-containing protein</fullName>
    </recommendedName>
</protein>
<evidence type="ECO:0008006" key="3">
    <source>
        <dbReference type="Google" id="ProtNLM"/>
    </source>
</evidence>
<dbReference type="SUPFAM" id="SSF56219">
    <property type="entry name" value="DNase I-like"/>
    <property type="match status" value="1"/>
</dbReference>
<evidence type="ECO:0000313" key="1">
    <source>
        <dbReference type="EMBL" id="KDQ71554.1"/>
    </source>
</evidence>